<keyword evidence="6 10" id="KW-0418">Kinase</keyword>
<dbReference type="SMART" id="SM00387">
    <property type="entry name" value="HATPase_c"/>
    <property type="match status" value="1"/>
</dbReference>
<dbReference type="RefSeq" id="WP_023393309.1">
    <property type="nucleotide sequence ID" value="NZ_ASGZ01000008.1"/>
</dbReference>
<keyword evidence="8" id="KW-1133">Transmembrane helix</keyword>
<reference evidence="10 11" key="1">
    <citation type="journal article" date="2013" name="Genome Announc.">
        <title>Draft Genome Sequence of 'Candidatus Halobonum tyrrellensis' Strain G22, Isolated from the Hypersaline Waters of Lake Tyrrell, Australia.</title>
        <authorList>
            <person name="Ugalde J.A."/>
            <person name="Narasingarao P."/>
            <person name="Kuo S."/>
            <person name="Podell S."/>
            <person name="Allen E.E."/>
        </authorList>
    </citation>
    <scope>NUCLEOTIDE SEQUENCE [LARGE SCALE GENOMIC DNA]</scope>
    <source>
        <strain evidence="10 11">G22</strain>
    </source>
</reference>
<comment type="caution">
    <text evidence="10">The sequence shown here is derived from an EMBL/GenBank/DDBJ whole genome shotgun (WGS) entry which is preliminary data.</text>
</comment>
<dbReference type="CDD" id="cd00075">
    <property type="entry name" value="HATPase"/>
    <property type="match status" value="1"/>
</dbReference>
<evidence type="ECO:0000259" key="9">
    <source>
        <dbReference type="PROSITE" id="PS50109"/>
    </source>
</evidence>
<keyword evidence="8" id="KW-0812">Transmembrane</keyword>
<keyword evidence="3" id="KW-0597">Phosphoprotein</keyword>
<dbReference type="Gene3D" id="3.30.450.20">
    <property type="entry name" value="PAS domain"/>
    <property type="match status" value="1"/>
</dbReference>
<keyword evidence="4" id="KW-0808">Transferase</keyword>
<dbReference type="PROSITE" id="PS50109">
    <property type="entry name" value="HIS_KIN"/>
    <property type="match status" value="1"/>
</dbReference>
<protein>
    <recommendedName>
        <fullName evidence="2">histidine kinase</fullName>
        <ecNumber evidence="2">2.7.13.3</ecNumber>
    </recommendedName>
</protein>
<dbReference type="InterPro" id="IPR036890">
    <property type="entry name" value="HATPase_C_sf"/>
</dbReference>
<dbReference type="AlphaFoldDB" id="V4HIJ8"/>
<comment type="catalytic activity">
    <reaction evidence="1">
        <text>ATP + protein L-histidine = ADP + protein N-phospho-L-histidine.</text>
        <dbReference type="EC" id="2.7.13.3"/>
    </reaction>
</comment>
<dbReference type="InterPro" id="IPR003594">
    <property type="entry name" value="HATPase_dom"/>
</dbReference>
<dbReference type="InterPro" id="IPR050980">
    <property type="entry name" value="2C_sensor_his_kinase"/>
</dbReference>
<dbReference type="InterPro" id="IPR003661">
    <property type="entry name" value="HisK_dim/P_dom"/>
</dbReference>
<dbReference type="OrthoDB" id="342253at2157"/>
<dbReference type="GO" id="GO:0000155">
    <property type="term" value="F:phosphorelay sensor kinase activity"/>
    <property type="evidence" value="ECO:0007669"/>
    <property type="project" value="InterPro"/>
</dbReference>
<dbReference type="EC" id="2.7.13.3" evidence="2"/>
<dbReference type="PANTHER" id="PTHR44936:SF10">
    <property type="entry name" value="SENSOR PROTEIN RSTB"/>
    <property type="match status" value="1"/>
</dbReference>
<dbReference type="CDD" id="cd00082">
    <property type="entry name" value="HisKA"/>
    <property type="match status" value="1"/>
</dbReference>
<accession>V4HIJ8</accession>
<evidence type="ECO:0000256" key="3">
    <source>
        <dbReference type="ARBA" id="ARBA00022553"/>
    </source>
</evidence>
<dbReference type="Pfam" id="PF02518">
    <property type="entry name" value="HATPase_c"/>
    <property type="match status" value="1"/>
</dbReference>
<keyword evidence="11" id="KW-1185">Reference proteome</keyword>
<dbReference type="GO" id="GO:0005886">
    <property type="term" value="C:plasma membrane"/>
    <property type="evidence" value="ECO:0007669"/>
    <property type="project" value="UniProtKB-SubCell"/>
</dbReference>
<evidence type="ECO:0000256" key="8">
    <source>
        <dbReference type="SAM" id="Phobius"/>
    </source>
</evidence>
<dbReference type="SUPFAM" id="SSF55874">
    <property type="entry name" value="ATPase domain of HSP90 chaperone/DNA topoisomerase II/histidine kinase"/>
    <property type="match status" value="1"/>
</dbReference>
<keyword evidence="5" id="KW-0547">Nucleotide-binding</keyword>
<keyword evidence="8" id="KW-0472">Membrane</keyword>
<evidence type="ECO:0000313" key="11">
    <source>
        <dbReference type="Proteomes" id="UP000017840"/>
    </source>
</evidence>
<dbReference type="InterPro" id="IPR005467">
    <property type="entry name" value="His_kinase_dom"/>
</dbReference>
<keyword evidence="7" id="KW-0067">ATP-binding</keyword>
<feature type="domain" description="Histidine kinase" evidence="9">
    <location>
        <begin position="252"/>
        <end position="453"/>
    </location>
</feature>
<proteinExistence type="predicted"/>
<evidence type="ECO:0000256" key="2">
    <source>
        <dbReference type="ARBA" id="ARBA00012438"/>
    </source>
</evidence>
<evidence type="ECO:0000256" key="5">
    <source>
        <dbReference type="ARBA" id="ARBA00022741"/>
    </source>
</evidence>
<feature type="transmembrane region" description="Helical" evidence="8">
    <location>
        <begin position="100"/>
        <end position="122"/>
    </location>
</feature>
<dbReference type="eggNOG" id="arCOG02365">
    <property type="taxonomic scope" value="Archaea"/>
</dbReference>
<dbReference type="PRINTS" id="PR00344">
    <property type="entry name" value="BCTRLSENSOR"/>
</dbReference>
<feature type="transmembrane region" description="Helical" evidence="8">
    <location>
        <begin position="35"/>
        <end position="56"/>
    </location>
</feature>
<dbReference type="Gene3D" id="3.30.565.10">
    <property type="entry name" value="Histidine kinase-like ATPase, C-terminal domain"/>
    <property type="match status" value="1"/>
</dbReference>
<dbReference type="PANTHER" id="PTHR44936">
    <property type="entry name" value="SENSOR PROTEIN CREC"/>
    <property type="match status" value="1"/>
</dbReference>
<dbReference type="InterPro" id="IPR004358">
    <property type="entry name" value="Sig_transdc_His_kin-like_C"/>
</dbReference>
<dbReference type="GO" id="GO:0005524">
    <property type="term" value="F:ATP binding"/>
    <property type="evidence" value="ECO:0007669"/>
    <property type="project" value="UniProtKB-KW"/>
</dbReference>
<evidence type="ECO:0000256" key="7">
    <source>
        <dbReference type="ARBA" id="ARBA00022840"/>
    </source>
</evidence>
<dbReference type="EMBL" id="ASGZ01000008">
    <property type="protein sequence ID" value="ESP89608.1"/>
    <property type="molecule type" value="Genomic_DNA"/>
</dbReference>
<evidence type="ECO:0000256" key="6">
    <source>
        <dbReference type="ARBA" id="ARBA00022777"/>
    </source>
</evidence>
<evidence type="ECO:0000313" key="10">
    <source>
        <dbReference type="EMBL" id="ESP89608.1"/>
    </source>
</evidence>
<evidence type="ECO:0000256" key="4">
    <source>
        <dbReference type="ARBA" id="ARBA00022679"/>
    </source>
</evidence>
<evidence type="ECO:0000256" key="1">
    <source>
        <dbReference type="ARBA" id="ARBA00000085"/>
    </source>
</evidence>
<name>V4HIJ8_9EURY</name>
<sequence>MSRSASPRWGGVIVAVGLGFTAVHARYLLRAPSVRVAVGSAVALATAAGVAALGVRLSRATDAERPRVVVRGVAIGVGVMALVFVIAVATSPLPAISARYLPHMAADLLTVGVAVGALLGLYDARSRRDRRRAEALFANLPSPAAHVDCSGGERVVVATNDAFRAAFGPNETYVGRPLDDCVPAAAEERSLSEALAEGPRARFRSAATAGHGVREFVTVTVPESVPDREYVVLSDITADGRRERRLSVLNRVLRHDLRSAMNVVLGHAELLADDPDDDHLATIRARVDGLLSMSRRARDLDHLLDGEASPRTVDLVAVVVDRLDARAADGTAFERSLPDRPVVVRDDGLLRAVLDELLDNAVEHAGSDPTIRVSVSVVGNTAELTVADDGPGIPDSERAVLSRERETTLDHASGLGLWFVTWVVSELGGDVDLTTGNRGDGGATVTVRLPLAADSADGRALAPTDGHRN</sequence>
<dbReference type="STRING" id="1324957.K933_03590"/>
<dbReference type="Proteomes" id="UP000017840">
    <property type="component" value="Unassembled WGS sequence"/>
</dbReference>
<organism evidence="10 11">
    <name type="scientific">Candidatus Halobonum tyrrellensis G22</name>
    <dbReference type="NCBI Taxonomy" id="1324957"/>
    <lineage>
        <taxon>Archaea</taxon>
        <taxon>Methanobacteriati</taxon>
        <taxon>Methanobacteriota</taxon>
        <taxon>Stenosarchaea group</taxon>
        <taxon>Halobacteria</taxon>
        <taxon>Halobacteriales</taxon>
        <taxon>Haloferacaceae</taxon>
        <taxon>Candidatus Halobonum</taxon>
    </lineage>
</organism>
<feature type="transmembrane region" description="Helical" evidence="8">
    <location>
        <begin position="68"/>
        <end position="88"/>
    </location>
</feature>
<gene>
    <name evidence="10" type="ORF">K933_03590</name>
</gene>